<dbReference type="GO" id="GO:0008967">
    <property type="term" value="F:phosphoglycolate phosphatase activity"/>
    <property type="evidence" value="ECO:0007669"/>
    <property type="project" value="TreeGrafter"/>
</dbReference>
<dbReference type="InterPro" id="IPR041492">
    <property type="entry name" value="HAD_2"/>
</dbReference>
<dbReference type="Gene3D" id="1.10.150.240">
    <property type="entry name" value="Putative phosphatase, domain 2"/>
    <property type="match status" value="1"/>
</dbReference>
<dbReference type="InterPro" id="IPR050155">
    <property type="entry name" value="HAD-like_hydrolase_sf"/>
</dbReference>
<dbReference type="Pfam" id="PF13419">
    <property type="entry name" value="HAD_2"/>
    <property type="match status" value="1"/>
</dbReference>
<reference evidence="1 2" key="1">
    <citation type="submission" date="2016-10" db="EMBL/GenBank/DDBJ databases">
        <authorList>
            <person name="de Groot N.N."/>
        </authorList>
    </citation>
    <scope>NUCLEOTIDE SEQUENCE [LARGE SCALE GENOMIC DNA]</scope>
    <source>
        <strain evidence="1 2">DSM 25584</strain>
    </source>
</reference>
<dbReference type="GO" id="GO:0005829">
    <property type="term" value="C:cytosol"/>
    <property type="evidence" value="ECO:0007669"/>
    <property type="project" value="TreeGrafter"/>
</dbReference>
<dbReference type="InterPro" id="IPR023214">
    <property type="entry name" value="HAD_sf"/>
</dbReference>
<dbReference type="STRING" id="1082479.SAMN05216241_11533"/>
<dbReference type="SUPFAM" id="SSF56784">
    <property type="entry name" value="HAD-like"/>
    <property type="match status" value="1"/>
</dbReference>
<dbReference type="SFLD" id="SFLDG01135">
    <property type="entry name" value="C1.5.6:_HAD__Beta-PGM__Phospha"/>
    <property type="match status" value="1"/>
</dbReference>
<dbReference type="PANTHER" id="PTHR43434">
    <property type="entry name" value="PHOSPHOGLYCOLATE PHOSPHATASE"/>
    <property type="match status" value="1"/>
</dbReference>
<dbReference type="Gene3D" id="3.40.50.1000">
    <property type="entry name" value="HAD superfamily/HAD-like"/>
    <property type="match status" value="1"/>
</dbReference>
<dbReference type="AlphaFoldDB" id="A0A1G7UM98"/>
<dbReference type="GO" id="GO:0006281">
    <property type="term" value="P:DNA repair"/>
    <property type="evidence" value="ECO:0007669"/>
    <property type="project" value="TreeGrafter"/>
</dbReference>
<dbReference type="NCBIfam" id="TIGR01549">
    <property type="entry name" value="HAD-SF-IA-v1"/>
    <property type="match status" value="1"/>
</dbReference>
<dbReference type="Proteomes" id="UP000199415">
    <property type="component" value="Unassembled WGS sequence"/>
</dbReference>
<dbReference type="PANTHER" id="PTHR43434:SF24">
    <property type="entry name" value="HYDROLASE-RELATED"/>
    <property type="match status" value="1"/>
</dbReference>
<dbReference type="InterPro" id="IPR006439">
    <property type="entry name" value="HAD-SF_hydro_IA"/>
</dbReference>
<protein>
    <submittedName>
        <fullName evidence="1">Phosphoglycolate phosphatase</fullName>
    </submittedName>
</protein>
<organism evidence="1 2">
    <name type="scientific">Limimonas halophila</name>
    <dbReference type="NCBI Taxonomy" id="1082479"/>
    <lineage>
        <taxon>Bacteria</taxon>
        <taxon>Pseudomonadati</taxon>
        <taxon>Pseudomonadota</taxon>
        <taxon>Alphaproteobacteria</taxon>
        <taxon>Rhodospirillales</taxon>
        <taxon>Rhodovibrionaceae</taxon>
        <taxon>Limimonas</taxon>
    </lineage>
</organism>
<gene>
    <name evidence="1" type="ORF">SAMN05216241_11533</name>
</gene>
<sequence length="229" mass="23915">MTHTHGFDLIVFDLDGTLVDSQHTIVAAMHDAFAAEGLPAPEAEAVRRVVGLSLDAAVARLLPRDAGEAYVARVAEGYKTAFTRRKAQADDSEVLFPGVREVLRALDAPEVCLAVATGKSRRGLVSSLDRHGLAGHFVSLQTADDAPGKPHPRMLELAMADVGAGPGETVVIGDTAFDMEMARTAGASAVGVGWGYHPAAELTSAGAARVLDSFDELPPALAALRPRTA</sequence>
<name>A0A1G7UM98_9PROT</name>
<dbReference type="SFLD" id="SFLDG01129">
    <property type="entry name" value="C1.5:_HAD__Beta-PGM__Phosphata"/>
    <property type="match status" value="1"/>
</dbReference>
<dbReference type="SFLD" id="SFLDS00003">
    <property type="entry name" value="Haloacid_Dehalogenase"/>
    <property type="match status" value="1"/>
</dbReference>
<accession>A0A1G7UM98</accession>
<dbReference type="InterPro" id="IPR023198">
    <property type="entry name" value="PGP-like_dom2"/>
</dbReference>
<evidence type="ECO:0000313" key="1">
    <source>
        <dbReference type="EMBL" id="SDG48644.1"/>
    </source>
</evidence>
<dbReference type="NCBIfam" id="TIGR01509">
    <property type="entry name" value="HAD-SF-IA-v3"/>
    <property type="match status" value="1"/>
</dbReference>
<dbReference type="OrthoDB" id="9793014at2"/>
<keyword evidence="2" id="KW-1185">Reference proteome</keyword>
<dbReference type="RefSeq" id="WP_090021987.1">
    <property type="nucleotide sequence ID" value="NZ_FNCE01000015.1"/>
</dbReference>
<dbReference type="InterPro" id="IPR036412">
    <property type="entry name" value="HAD-like_sf"/>
</dbReference>
<proteinExistence type="predicted"/>
<evidence type="ECO:0000313" key="2">
    <source>
        <dbReference type="Proteomes" id="UP000199415"/>
    </source>
</evidence>
<dbReference type="EMBL" id="FNCE01000015">
    <property type="protein sequence ID" value="SDG48644.1"/>
    <property type="molecule type" value="Genomic_DNA"/>
</dbReference>